<keyword evidence="12" id="KW-1185">Reference proteome</keyword>
<accession>A0ABS0SSW9</accession>
<dbReference type="InterPro" id="IPR011782">
    <property type="entry name" value="Pept_S1C_Do"/>
</dbReference>
<dbReference type="Gene3D" id="2.30.42.10">
    <property type="match status" value="2"/>
</dbReference>
<dbReference type="Pfam" id="PF13365">
    <property type="entry name" value="Trypsin_2"/>
    <property type="match status" value="1"/>
</dbReference>
<dbReference type="SMART" id="SM00228">
    <property type="entry name" value="PDZ"/>
    <property type="match status" value="2"/>
</dbReference>
<sequence>MRPKPPLFRGASTRAWTRRALKKTDGAIDLSKPALRVLIPTLALLAACSDPASRSQAQSIPDLAQPTRKSPTDPMSMKASFAPVVKKTAPAIVNVASRRVVQRQQSRDPFWDFFMGGGGGAPRAQVQGSLGSGAVVRADGVIITNHHNIENMSDITVQLADRREFPATVLLDDPRSDLAVLKIDTKGERLPTIAIDDQEQLEVGDLVLALGNPFGVGQTVTNGIVSALARTDVGAAEFGSYIQTDAAINPGNSGGPLVDMDGDLIGVNTFIISRSGSSSGVGFAIPAAVVRQVVSTALGGAHSVVRPWLGVRGQPVTGDIAKGLGMSTPRGVLISDVYPGASADKGGIKEGDVILSIDGQPVNDEGGGAFAIGTHKIGDRVPVVVRRGDREQTLTVRADAAPETPAKDERTITGRNPFEGATVLNLSPAAAQDVGADAFAGKGVLVTKVGQGFALNAGLRPGDFVREVNGKAVNSTADLAAAVRGETGTWTVVIERGGQRISARFRT</sequence>
<keyword evidence="7" id="KW-0378">Hydrolase</keyword>
<dbReference type="PANTHER" id="PTHR22939:SF129">
    <property type="entry name" value="SERINE PROTEASE HTRA2, MITOCHONDRIAL"/>
    <property type="match status" value="1"/>
</dbReference>
<feature type="region of interest" description="Disordered" evidence="9">
    <location>
        <begin position="55"/>
        <end position="77"/>
    </location>
</feature>
<evidence type="ECO:0000256" key="4">
    <source>
        <dbReference type="ARBA" id="ARBA00022729"/>
    </source>
</evidence>
<evidence type="ECO:0000256" key="7">
    <source>
        <dbReference type="ARBA" id="ARBA00022801"/>
    </source>
</evidence>
<name>A0ABS0SSW9_9CAUL</name>
<dbReference type="InterPro" id="IPR009003">
    <property type="entry name" value="Peptidase_S1_PA"/>
</dbReference>
<keyword evidence="8" id="KW-0720">Serine protease</keyword>
<keyword evidence="6" id="KW-0574">Periplasm</keyword>
<comment type="similarity">
    <text evidence="2">Belongs to the peptidase S1C family.</text>
</comment>
<dbReference type="EMBL" id="JADWOX010000001">
    <property type="protein sequence ID" value="MBI1682673.1"/>
    <property type="molecule type" value="Genomic_DNA"/>
</dbReference>
<keyword evidence="3" id="KW-0645">Protease</keyword>
<comment type="subcellular location">
    <subcellularLocation>
        <location evidence="1">Periplasm</location>
    </subcellularLocation>
</comment>
<dbReference type="InterPro" id="IPR041489">
    <property type="entry name" value="PDZ_6"/>
</dbReference>
<dbReference type="SUPFAM" id="SSF50494">
    <property type="entry name" value="Trypsin-like serine proteases"/>
    <property type="match status" value="1"/>
</dbReference>
<dbReference type="SUPFAM" id="SSF50156">
    <property type="entry name" value="PDZ domain-like"/>
    <property type="match status" value="2"/>
</dbReference>
<evidence type="ECO:0000313" key="11">
    <source>
        <dbReference type="EMBL" id="MBI1682673.1"/>
    </source>
</evidence>
<dbReference type="InterPro" id="IPR001940">
    <property type="entry name" value="Peptidase_S1C"/>
</dbReference>
<reference evidence="11 12" key="1">
    <citation type="submission" date="2020-11" db="EMBL/GenBank/DDBJ databases">
        <title>genome sequence of strain KACC 18849.</title>
        <authorList>
            <person name="Gao J."/>
            <person name="Zhang X."/>
        </authorList>
    </citation>
    <scope>NUCLEOTIDE SEQUENCE [LARGE SCALE GENOMIC DNA]</scope>
    <source>
        <strain evidence="11 12">KACC 18849</strain>
    </source>
</reference>
<feature type="domain" description="PDZ" evidence="10">
    <location>
        <begin position="318"/>
        <end position="364"/>
    </location>
</feature>
<dbReference type="Pfam" id="PF17820">
    <property type="entry name" value="PDZ_6"/>
    <property type="match status" value="1"/>
</dbReference>
<dbReference type="PRINTS" id="PR00834">
    <property type="entry name" value="PROTEASES2C"/>
</dbReference>
<evidence type="ECO:0000256" key="8">
    <source>
        <dbReference type="ARBA" id="ARBA00022825"/>
    </source>
</evidence>
<dbReference type="Gene3D" id="2.40.10.120">
    <property type="match status" value="1"/>
</dbReference>
<dbReference type="PANTHER" id="PTHR22939">
    <property type="entry name" value="SERINE PROTEASE FAMILY S1C HTRA-RELATED"/>
    <property type="match status" value="1"/>
</dbReference>
<organism evidence="11 12">
    <name type="scientific">Caulobacter hibisci</name>
    <dbReference type="NCBI Taxonomy" id="2035993"/>
    <lineage>
        <taxon>Bacteria</taxon>
        <taxon>Pseudomonadati</taxon>
        <taxon>Pseudomonadota</taxon>
        <taxon>Alphaproteobacteria</taxon>
        <taxon>Caulobacterales</taxon>
        <taxon>Caulobacteraceae</taxon>
        <taxon>Caulobacter</taxon>
    </lineage>
</organism>
<keyword evidence="4" id="KW-0732">Signal</keyword>
<feature type="domain" description="PDZ" evidence="10">
    <location>
        <begin position="423"/>
        <end position="498"/>
    </location>
</feature>
<evidence type="ECO:0000256" key="5">
    <source>
        <dbReference type="ARBA" id="ARBA00022737"/>
    </source>
</evidence>
<proteinExistence type="inferred from homology"/>
<dbReference type="InterPro" id="IPR001478">
    <property type="entry name" value="PDZ"/>
</dbReference>
<evidence type="ECO:0000256" key="3">
    <source>
        <dbReference type="ARBA" id="ARBA00022670"/>
    </source>
</evidence>
<dbReference type="PROSITE" id="PS50106">
    <property type="entry name" value="PDZ"/>
    <property type="match status" value="2"/>
</dbReference>
<evidence type="ECO:0000256" key="1">
    <source>
        <dbReference type="ARBA" id="ARBA00004418"/>
    </source>
</evidence>
<evidence type="ECO:0000256" key="6">
    <source>
        <dbReference type="ARBA" id="ARBA00022764"/>
    </source>
</evidence>
<evidence type="ECO:0000256" key="2">
    <source>
        <dbReference type="ARBA" id="ARBA00010541"/>
    </source>
</evidence>
<comment type="caution">
    <text evidence="11">The sequence shown here is derived from an EMBL/GenBank/DDBJ whole genome shotgun (WGS) entry which is preliminary data.</text>
</comment>
<evidence type="ECO:0000256" key="9">
    <source>
        <dbReference type="SAM" id="MobiDB-lite"/>
    </source>
</evidence>
<dbReference type="InterPro" id="IPR036034">
    <property type="entry name" value="PDZ_sf"/>
</dbReference>
<protein>
    <submittedName>
        <fullName evidence="11">Do family serine endopeptidase</fullName>
    </submittedName>
</protein>
<gene>
    <name evidence="11" type="ORF">I4Q42_03230</name>
</gene>
<evidence type="ECO:0000313" key="12">
    <source>
        <dbReference type="Proteomes" id="UP000639859"/>
    </source>
</evidence>
<keyword evidence="5" id="KW-0677">Repeat</keyword>
<dbReference type="Proteomes" id="UP000639859">
    <property type="component" value="Unassembled WGS sequence"/>
</dbReference>
<dbReference type="NCBIfam" id="TIGR02037">
    <property type="entry name" value="degP_htrA_DO"/>
    <property type="match status" value="1"/>
</dbReference>
<evidence type="ECO:0000259" key="10">
    <source>
        <dbReference type="PROSITE" id="PS50106"/>
    </source>
</evidence>
<dbReference type="Pfam" id="PF13180">
    <property type="entry name" value="PDZ_2"/>
    <property type="match status" value="1"/>
</dbReference>